<dbReference type="GO" id="GO:0016020">
    <property type="term" value="C:membrane"/>
    <property type="evidence" value="ECO:0007669"/>
    <property type="project" value="TreeGrafter"/>
</dbReference>
<proteinExistence type="inferred from homology"/>
<organism evidence="4 5">
    <name type="scientific">Candidatus Treponema excrementipullorum</name>
    <dbReference type="NCBI Taxonomy" id="2838768"/>
    <lineage>
        <taxon>Bacteria</taxon>
        <taxon>Pseudomonadati</taxon>
        <taxon>Spirochaetota</taxon>
        <taxon>Spirochaetia</taxon>
        <taxon>Spirochaetales</taxon>
        <taxon>Treponemataceae</taxon>
        <taxon>Treponema</taxon>
    </lineage>
</organism>
<dbReference type="InterPro" id="IPR036291">
    <property type="entry name" value="NAD(P)-bd_dom_sf"/>
</dbReference>
<evidence type="ECO:0000256" key="1">
    <source>
        <dbReference type="ARBA" id="ARBA00006484"/>
    </source>
</evidence>
<dbReference type="EMBL" id="JAHLFV010000117">
    <property type="protein sequence ID" value="MBU3849903.1"/>
    <property type="molecule type" value="Genomic_DNA"/>
</dbReference>
<dbReference type="InterPro" id="IPR002347">
    <property type="entry name" value="SDR_fam"/>
</dbReference>
<dbReference type="PIRSF" id="PIRSF000126">
    <property type="entry name" value="11-beta-HSD1"/>
    <property type="match status" value="1"/>
</dbReference>
<dbReference type="Proteomes" id="UP000823914">
    <property type="component" value="Unassembled WGS sequence"/>
</dbReference>
<dbReference type="GO" id="GO:0016491">
    <property type="term" value="F:oxidoreductase activity"/>
    <property type="evidence" value="ECO:0007669"/>
    <property type="project" value="UniProtKB-KW"/>
</dbReference>
<dbReference type="PRINTS" id="PR00081">
    <property type="entry name" value="GDHRDH"/>
</dbReference>
<evidence type="ECO:0000313" key="4">
    <source>
        <dbReference type="EMBL" id="MBU3849903.1"/>
    </source>
</evidence>
<name>A0A9E2P0I6_9SPIR</name>
<dbReference type="PANTHER" id="PTHR44196">
    <property type="entry name" value="DEHYDROGENASE/REDUCTASE SDR FAMILY MEMBER 7B"/>
    <property type="match status" value="1"/>
</dbReference>
<reference evidence="4" key="1">
    <citation type="journal article" date="2021" name="PeerJ">
        <title>Extensive microbial diversity within the chicken gut microbiome revealed by metagenomics and culture.</title>
        <authorList>
            <person name="Gilroy R."/>
            <person name="Ravi A."/>
            <person name="Getino M."/>
            <person name="Pursley I."/>
            <person name="Horton D.L."/>
            <person name="Alikhan N.F."/>
            <person name="Baker D."/>
            <person name="Gharbi K."/>
            <person name="Hall N."/>
            <person name="Watson M."/>
            <person name="Adriaenssens E.M."/>
            <person name="Foster-Nyarko E."/>
            <person name="Jarju S."/>
            <person name="Secka A."/>
            <person name="Antonio M."/>
            <person name="Oren A."/>
            <person name="Chaudhuri R.R."/>
            <person name="La Ragione R."/>
            <person name="Hildebrand F."/>
            <person name="Pallen M.J."/>
        </authorList>
    </citation>
    <scope>NUCLEOTIDE SEQUENCE</scope>
    <source>
        <strain evidence="4">Gambia15-2214</strain>
    </source>
</reference>
<evidence type="ECO:0000256" key="2">
    <source>
        <dbReference type="ARBA" id="ARBA00023002"/>
    </source>
</evidence>
<comment type="caution">
    <text evidence="4">The sequence shown here is derived from an EMBL/GenBank/DDBJ whole genome shotgun (WGS) entry which is preliminary data.</text>
</comment>
<dbReference type="PANTHER" id="PTHR44196:SF1">
    <property type="entry name" value="DEHYDROGENASE_REDUCTASE SDR FAMILY MEMBER 7B"/>
    <property type="match status" value="1"/>
</dbReference>
<dbReference type="PRINTS" id="PR00080">
    <property type="entry name" value="SDRFAMILY"/>
</dbReference>
<reference evidence="4" key="2">
    <citation type="submission" date="2021-04" db="EMBL/GenBank/DDBJ databases">
        <authorList>
            <person name="Gilroy R."/>
        </authorList>
    </citation>
    <scope>NUCLEOTIDE SEQUENCE</scope>
    <source>
        <strain evidence="4">Gambia15-2214</strain>
    </source>
</reference>
<dbReference type="AlphaFoldDB" id="A0A9E2P0I6"/>
<protein>
    <submittedName>
        <fullName evidence="4">SDR family NAD(P)-dependent oxidoreductase</fullName>
    </submittedName>
</protein>
<evidence type="ECO:0000256" key="3">
    <source>
        <dbReference type="RuleBase" id="RU000363"/>
    </source>
</evidence>
<sequence>MKRIIIITGASSGIGREFARQIIYKRTFDELWLVARRQDRLEEVSAEIETTLKESLSDTKQKVRFFSADITGTDGMDFFSRLFQQETKDSGEFVIDTLINNAGFGTYGPFAETPLNRELEMINLNCTSLTGICGTALPYLAKGSSIINVSSLAAFSPLGNFAVYAATKAYVYSFSLALAAELADKGIHVMALCPGSVSTEFALVASNGARQEVKGGKSVVKLVAHALRCQKKGKKVALMALKWKVSAFLSHFVGKYFYARYTYLHEKRPYRQDR</sequence>
<gene>
    <name evidence="4" type="ORF">IAA16_04995</name>
</gene>
<comment type="similarity">
    <text evidence="1 3">Belongs to the short-chain dehydrogenases/reductases (SDR) family.</text>
</comment>
<evidence type="ECO:0000313" key="5">
    <source>
        <dbReference type="Proteomes" id="UP000823914"/>
    </source>
</evidence>
<dbReference type="InterPro" id="IPR020904">
    <property type="entry name" value="Sc_DH/Rdtase_CS"/>
</dbReference>
<dbReference type="Pfam" id="PF00106">
    <property type="entry name" value="adh_short"/>
    <property type="match status" value="1"/>
</dbReference>
<accession>A0A9E2P0I6</accession>
<dbReference type="SUPFAM" id="SSF51735">
    <property type="entry name" value="NAD(P)-binding Rossmann-fold domains"/>
    <property type="match status" value="1"/>
</dbReference>
<dbReference type="Gene3D" id="3.40.50.720">
    <property type="entry name" value="NAD(P)-binding Rossmann-like Domain"/>
    <property type="match status" value="1"/>
</dbReference>
<dbReference type="PROSITE" id="PS00061">
    <property type="entry name" value="ADH_SHORT"/>
    <property type="match status" value="1"/>
</dbReference>
<keyword evidence="2" id="KW-0560">Oxidoreductase</keyword>